<comment type="caution">
    <text evidence="7">The sequence shown here is derived from an EMBL/GenBank/DDBJ whole genome shotgun (WGS) entry which is preliminary data.</text>
</comment>
<dbReference type="AlphaFoldDB" id="A0A660L452"/>
<evidence type="ECO:0000256" key="1">
    <source>
        <dbReference type="ARBA" id="ARBA00004141"/>
    </source>
</evidence>
<accession>A0A660L452</accession>
<name>A0A660L452_9BACL</name>
<evidence type="ECO:0000256" key="4">
    <source>
        <dbReference type="ARBA" id="ARBA00022989"/>
    </source>
</evidence>
<dbReference type="Proteomes" id="UP000267019">
    <property type="component" value="Unassembled WGS sequence"/>
</dbReference>
<dbReference type="RefSeq" id="WP_170143473.1">
    <property type="nucleotide sequence ID" value="NZ_RBIJ01000001.1"/>
</dbReference>
<evidence type="ECO:0000313" key="7">
    <source>
        <dbReference type="EMBL" id="RKQ88686.1"/>
    </source>
</evidence>
<gene>
    <name evidence="7" type="ORF">C7438_0327</name>
</gene>
<evidence type="ECO:0000256" key="2">
    <source>
        <dbReference type="ARBA" id="ARBA00009012"/>
    </source>
</evidence>
<proteinExistence type="inferred from homology"/>
<organism evidence="7 8">
    <name type="scientific">Brockia lithotrophica</name>
    <dbReference type="NCBI Taxonomy" id="933949"/>
    <lineage>
        <taxon>Bacteria</taxon>
        <taxon>Bacillati</taxon>
        <taxon>Bacillota</taxon>
        <taxon>Bacilli</taxon>
        <taxon>Bacillales</taxon>
        <taxon>Bacillales Family X. Incertae Sedis</taxon>
        <taxon>Brockia</taxon>
    </lineage>
</organism>
<dbReference type="GO" id="GO:0016020">
    <property type="term" value="C:membrane"/>
    <property type="evidence" value="ECO:0007669"/>
    <property type="project" value="UniProtKB-SubCell"/>
</dbReference>
<keyword evidence="4 6" id="KW-1133">Transmembrane helix</keyword>
<evidence type="ECO:0000313" key="8">
    <source>
        <dbReference type="Proteomes" id="UP000267019"/>
    </source>
</evidence>
<keyword evidence="8" id="KW-1185">Reference proteome</keyword>
<comment type="subcellular location">
    <subcellularLocation>
        <location evidence="1">Membrane</location>
        <topology evidence="1">Multi-pass membrane protein</topology>
    </subcellularLocation>
</comment>
<sequence>MFRLFLALVLAAFVSAAGYRLRALSASGALAATCVGTVAFAWGDVRWYGPLVVFFLSGSFLFRPFPHAGRTVEDQDRPRTWKQVCASGGTLPAFLAGAYAFPSSASLFLGTYVALLAAQTADTWATEAGIRWGGVPRDVLTGRPLAPGASGGVTAVGTLFGISGAVVLATSAFLLASSYAASSAPSQGEAPENFDFLLTFSPPSFFLLVGAGIAGLFMDSLFGALWERPHSTRSAFRLSNEAVNFLSGHLAALLYAAAAFGISSGR</sequence>
<dbReference type="EMBL" id="RBIJ01000001">
    <property type="protein sequence ID" value="RKQ88686.1"/>
    <property type="molecule type" value="Genomic_DNA"/>
</dbReference>
<dbReference type="PANTHER" id="PTHR13353">
    <property type="entry name" value="TRANSMEMBRANE PROTEIN 19"/>
    <property type="match status" value="1"/>
</dbReference>
<keyword evidence="3 6" id="KW-0812">Transmembrane</keyword>
<dbReference type="PANTHER" id="PTHR13353:SF5">
    <property type="entry name" value="TRANSMEMBRANE PROTEIN 19"/>
    <property type="match status" value="1"/>
</dbReference>
<evidence type="ECO:0000256" key="3">
    <source>
        <dbReference type="ARBA" id="ARBA00022692"/>
    </source>
</evidence>
<keyword evidence="5 6" id="KW-0472">Membrane</keyword>
<protein>
    <submittedName>
        <fullName evidence="7">Uncharacterized protein (TIGR00297 family)</fullName>
    </submittedName>
</protein>
<reference evidence="7 8" key="1">
    <citation type="submission" date="2018-10" db="EMBL/GenBank/DDBJ databases">
        <title>Genomic Encyclopedia of Type Strains, Phase IV (KMG-IV): sequencing the most valuable type-strain genomes for metagenomic binning, comparative biology and taxonomic classification.</title>
        <authorList>
            <person name="Goeker M."/>
        </authorList>
    </citation>
    <scope>NUCLEOTIDE SEQUENCE [LARGE SCALE GENOMIC DNA]</scope>
    <source>
        <strain evidence="7 8">DSM 22653</strain>
    </source>
</reference>
<evidence type="ECO:0000256" key="5">
    <source>
        <dbReference type="ARBA" id="ARBA00023136"/>
    </source>
</evidence>
<comment type="similarity">
    <text evidence="2">Belongs to the TMEM19 family.</text>
</comment>
<feature type="transmembrane region" description="Helical" evidence="6">
    <location>
        <begin position="153"/>
        <end position="175"/>
    </location>
</feature>
<dbReference type="InterPro" id="IPR002794">
    <property type="entry name" value="DUF92_TMEM19"/>
</dbReference>
<feature type="transmembrane region" description="Helical" evidence="6">
    <location>
        <begin position="242"/>
        <end position="262"/>
    </location>
</feature>
<dbReference type="Pfam" id="PF01940">
    <property type="entry name" value="DUF92"/>
    <property type="match status" value="1"/>
</dbReference>
<feature type="transmembrane region" description="Helical" evidence="6">
    <location>
        <begin position="196"/>
        <end position="222"/>
    </location>
</feature>
<evidence type="ECO:0000256" key="6">
    <source>
        <dbReference type="SAM" id="Phobius"/>
    </source>
</evidence>